<dbReference type="InterPro" id="IPR000073">
    <property type="entry name" value="AB_hydrolase_1"/>
</dbReference>
<dbReference type="Proteomes" id="UP001064971">
    <property type="component" value="Chromosome"/>
</dbReference>
<dbReference type="SUPFAM" id="SSF53474">
    <property type="entry name" value="alpha/beta-Hydrolases"/>
    <property type="match status" value="1"/>
</dbReference>
<dbReference type="Pfam" id="PF00561">
    <property type="entry name" value="Abhydrolase_1"/>
    <property type="match status" value="1"/>
</dbReference>
<name>A0ABM8ABD3_9DEIO</name>
<keyword evidence="2" id="KW-0378">Hydrolase</keyword>
<accession>A0ABM8ABD3</accession>
<evidence type="ECO:0000313" key="2">
    <source>
        <dbReference type="EMBL" id="BDP41058.1"/>
    </source>
</evidence>
<evidence type="ECO:0000313" key="3">
    <source>
        <dbReference type="Proteomes" id="UP001064971"/>
    </source>
</evidence>
<organism evidence="2 3">
    <name type="scientific">Deinococcus aetherius</name>
    <dbReference type="NCBI Taxonomy" id="200252"/>
    <lineage>
        <taxon>Bacteria</taxon>
        <taxon>Thermotogati</taxon>
        <taxon>Deinococcota</taxon>
        <taxon>Deinococci</taxon>
        <taxon>Deinococcales</taxon>
        <taxon>Deinococcaceae</taxon>
        <taxon>Deinococcus</taxon>
    </lineage>
</organism>
<protein>
    <submittedName>
        <fullName evidence="2">Alpha/beta hydrolase</fullName>
    </submittedName>
</protein>
<dbReference type="EMBL" id="AP026560">
    <property type="protein sequence ID" value="BDP41058.1"/>
    <property type="molecule type" value="Genomic_DNA"/>
</dbReference>
<gene>
    <name evidence="2" type="ORF">DAETH_10270</name>
</gene>
<dbReference type="InterPro" id="IPR029058">
    <property type="entry name" value="AB_hydrolase_fold"/>
</dbReference>
<dbReference type="PANTHER" id="PTHR43689:SF8">
    <property type="entry name" value="ALPHA_BETA-HYDROLASES SUPERFAMILY PROTEIN"/>
    <property type="match status" value="1"/>
</dbReference>
<evidence type="ECO:0000259" key="1">
    <source>
        <dbReference type="Pfam" id="PF00561"/>
    </source>
</evidence>
<proteinExistence type="predicted"/>
<dbReference type="Gene3D" id="3.40.50.1820">
    <property type="entry name" value="alpha/beta hydrolase"/>
    <property type="match status" value="1"/>
</dbReference>
<reference evidence="2" key="1">
    <citation type="submission" date="2022-07" db="EMBL/GenBank/DDBJ databases">
        <title>Complete Genome Sequence of the Radioresistant Bacterium Deinococcus aetherius ST0316, Isolated from the Air Dust collected in Lower Stratosphere above Japan.</title>
        <authorList>
            <person name="Satoh K."/>
            <person name="Hagiwara K."/>
            <person name="Katsumata K."/>
            <person name="Kubo A."/>
            <person name="Yokobori S."/>
            <person name="Yamagishi A."/>
            <person name="Oono Y."/>
            <person name="Narumi I."/>
        </authorList>
    </citation>
    <scope>NUCLEOTIDE SEQUENCE</scope>
    <source>
        <strain evidence="2">ST0316</strain>
    </source>
</reference>
<keyword evidence="3" id="KW-1185">Reference proteome</keyword>
<dbReference type="GO" id="GO:0016787">
    <property type="term" value="F:hydrolase activity"/>
    <property type="evidence" value="ECO:0007669"/>
    <property type="project" value="UniProtKB-KW"/>
</dbReference>
<dbReference type="PANTHER" id="PTHR43689">
    <property type="entry name" value="HYDROLASE"/>
    <property type="match status" value="1"/>
</dbReference>
<sequence>MDSQQPQEIRAGYVEVAGLSTWHEVGGRGPAVVLLHGGFSGASSWAAQASALREAGFRVYVPERRGHAHTPDVEGPFGYGVMADDMVAYLDQVVGGPADLVGWSDGAVVAVLVALTRPDLVRRLVLIGQYYNSSGKLPNSPLLAFLRSPQAVGYLRQEYDAVSPDGPGHFPVVFAKMMAMIEQEPELDLDRLREVNAPTLVLQGDQDEVTLGHSIEVVSKLAGGRLAVLPGGHALPMECPEVVGSLLVFFLRAGMAQGDEPGTPRG</sequence>
<feature type="domain" description="AB hydrolase-1" evidence="1">
    <location>
        <begin position="30"/>
        <end position="189"/>
    </location>
</feature>